<feature type="region of interest" description="Disordered" evidence="3">
    <location>
        <begin position="15"/>
        <end position="37"/>
    </location>
</feature>
<proteinExistence type="inferred from homology"/>
<keyword evidence="2" id="KW-0456">Lyase</keyword>
<dbReference type="GO" id="GO:0016829">
    <property type="term" value="F:lyase activity"/>
    <property type="evidence" value="ECO:0007669"/>
    <property type="project" value="UniProtKB-KW"/>
</dbReference>
<reference evidence="5" key="1">
    <citation type="journal article" date="2019" name="Appl. Microbiol. Biotechnol.">
        <title>Genome- and MS-based mining of antibacterial chlorinated chromones and xanthones from the phytopathogenic fungus Bipolaris sorokiniana strain 11134.</title>
        <authorList>
            <person name="Han J."/>
            <person name="Zhang J."/>
            <person name="Song Z."/>
            <person name="Liu M."/>
            <person name="Hu J."/>
            <person name="Hou C."/>
            <person name="Zhu G."/>
            <person name="Jiang L."/>
            <person name="Xia X."/>
            <person name="Quinn R.J."/>
            <person name="Feng Y."/>
            <person name="Zhang L."/>
            <person name="Hsiang T."/>
            <person name="Liu X."/>
        </authorList>
    </citation>
    <scope>NUCLEOTIDE SEQUENCE</scope>
    <source>
        <strain evidence="5">11134</strain>
    </source>
</reference>
<evidence type="ECO:0000256" key="2">
    <source>
        <dbReference type="ARBA" id="ARBA00023239"/>
    </source>
</evidence>
<name>A0A4D6Q716_COCSA</name>
<protein>
    <submittedName>
        <fullName evidence="5">CcxM</fullName>
    </submittedName>
</protein>
<comment type="similarity">
    <text evidence="1">Belongs to the scytalone dehydratase family.</text>
</comment>
<dbReference type="InterPro" id="IPR049884">
    <property type="entry name" value="Scytalone_dh"/>
</dbReference>
<sequence>MGRKLRLERLEEVEGMPCPDIGGKSHTQPESNGMKTDHRAHQVDYSAFIDKKWDALPADEFVGMVSSTHFLGNPLIRTQHLIGLGTWDKTSADTIVAHLQLRVAHQKYTDETLGDVRLTANDHGTGVLTLKCIQGEWRFAGLIPRSRWSAGDVAKVFGP</sequence>
<feature type="compositionally biased region" description="Polar residues" evidence="3">
    <location>
        <begin position="25"/>
        <end position="34"/>
    </location>
</feature>
<feature type="domain" description="Scytalone dehydratase-like" evidence="4">
    <location>
        <begin position="42"/>
        <end position="157"/>
    </location>
</feature>
<evidence type="ECO:0000256" key="1">
    <source>
        <dbReference type="ARBA" id="ARBA00008584"/>
    </source>
</evidence>
<dbReference type="EMBL" id="MK523385">
    <property type="protein sequence ID" value="QCF41204.1"/>
    <property type="molecule type" value="Genomic_DNA"/>
</dbReference>
<accession>A0A4D6Q716</accession>
<dbReference type="AlphaFoldDB" id="A0A4D6Q716"/>
<evidence type="ECO:0000313" key="5">
    <source>
        <dbReference type="EMBL" id="QCF41204.1"/>
    </source>
</evidence>
<evidence type="ECO:0000256" key="3">
    <source>
        <dbReference type="SAM" id="MobiDB-lite"/>
    </source>
</evidence>
<dbReference type="InterPro" id="IPR032710">
    <property type="entry name" value="NTF2-like_dom_sf"/>
</dbReference>
<evidence type="ECO:0000259" key="4">
    <source>
        <dbReference type="Pfam" id="PF02982"/>
    </source>
</evidence>
<dbReference type="Gene3D" id="3.10.450.50">
    <property type="match status" value="1"/>
</dbReference>
<dbReference type="Pfam" id="PF02982">
    <property type="entry name" value="Scytalone_dh"/>
    <property type="match status" value="1"/>
</dbReference>
<dbReference type="SUPFAM" id="SSF54427">
    <property type="entry name" value="NTF2-like"/>
    <property type="match status" value="1"/>
</dbReference>
<organism evidence="5">
    <name type="scientific">Cochliobolus sativus</name>
    <name type="common">Common root rot and spot blotch fungus</name>
    <name type="synonym">Bipolaris sorokiniana</name>
    <dbReference type="NCBI Taxonomy" id="45130"/>
    <lineage>
        <taxon>Eukaryota</taxon>
        <taxon>Fungi</taxon>
        <taxon>Dikarya</taxon>
        <taxon>Ascomycota</taxon>
        <taxon>Pezizomycotina</taxon>
        <taxon>Dothideomycetes</taxon>
        <taxon>Pleosporomycetidae</taxon>
        <taxon>Pleosporales</taxon>
        <taxon>Pleosporineae</taxon>
        <taxon>Pleosporaceae</taxon>
        <taxon>Bipolaris</taxon>
    </lineage>
</organism>